<feature type="transmembrane region" description="Helical" evidence="1">
    <location>
        <begin position="77"/>
        <end position="94"/>
    </location>
</feature>
<evidence type="ECO:0000256" key="1">
    <source>
        <dbReference type="SAM" id="Phobius"/>
    </source>
</evidence>
<proteinExistence type="predicted"/>
<feature type="transmembrane region" description="Helical" evidence="1">
    <location>
        <begin position="12"/>
        <end position="31"/>
    </location>
</feature>
<keyword evidence="3" id="KW-1185">Reference proteome</keyword>
<keyword evidence="1" id="KW-0472">Membrane</keyword>
<evidence type="ECO:0000313" key="3">
    <source>
        <dbReference type="Proteomes" id="UP000647339"/>
    </source>
</evidence>
<dbReference type="EMBL" id="BMIU01000018">
    <property type="protein sequence ID" value="GGF41967.1"/>
    <property type="molecule type" value="Genomic_DNA"/>
</dbReference>
<sequence length="95" mass="10473">MSWMDKDPSKLLQRCFIIGLIGIILCIVPLANKVMAVFDPAKLAFLNGFGLLAQLLALSIAVYVLRMRKIAEGPKDKAKSLIIVLAVSLIFFILQ</sequence>
<name>A0ABQ1V9A7_9BACT</name>
<keyword evidence="1" id="KW-0812">Transmembrane</keyword>
<reference evidence="3" key="1">
    <citation type="journal article" date="2019" name="Int. J. Syst. Evol. Microbiol.">
        <title>The Global Catalogue of Microorganisms (GCM) 10K type strain sequencing project: providing services to taxonomists for standard genome sequencing and annotation.</title>
        <authorList>
            <consortium name="The Broad Institute Genomics Platform"/>
            <consortium name="The Broad Institute Genome Sequencing Center for Infectious Disease"/>
            <person name="Wu L."/>
            <person name="Ma J."/>
        </authorList>
    </citation>
    <scope>NUCLEOTIDE SEQUENCE [LARGE SCALE GENOMIC DNA]</scope>
    <source>
        <strain evidence="3">CGMCC 1.15407</strain>
    </source>
</reference>
<protein>
    <submittedName>
        <fullName evidence="2">Uncharacterized protein</fullName>
    </submittedName>
</protein>
<dbReference type="Proteomes" id="UP000647339">
    <property type="component" value="Unassembled WGS sequence"/>
</dbReference>
<accession>A0ABQ1V9A7</accession>
<organism evidence="2 3">
    <name type="scientific">Echinicola rosea</name>
    <dbReference type="NCBI Taxonomy" id="1807691"/>
    <lineage>
        <taxon>Bacteria</taxon>
        <taxon>Pseudomonadati</taxon>
        <taxon>Bacteroidota</taxon>
        <taxon>Cytophagia</taxon>
        <taxon>Cytophagales</taxon>
        <taxon>Cyclobacteriaceae</taxon>
        <taxon>Echinicola</taxon>
    </lineage>
</organism>
<gene>
    <name evidence="2" type="ORF">GCM10011339_33110</name>
</gene>
<feature type="transmembrane region" description="Helical" evidence="1">
    <location>
        <begin position="43"/>
        <end position="65"/>
    </location>
</feature>
<dbReference type="RefSeq" id="WP_137404879.1">
    <property type="nucleotide sequence ID" value="NZ_BMIU01000018.1"/>
</dbReference>
<keyword evidence="1" id="KW-1133">Transmembrane helix</keyword>
<evidence type="ECO:0000313" key="2">
    <source>
        <dbReference type="EMBL" id="GGF41967.1"/>
    </source>
</evidence>
<comment type="caution">
    <text evidence="2">The sequence shown here is derived from an EMBL/GenBank/DDBJ whole genome shotgun (WGS) entry which is preliminary data.</text>
</comment>